<evidence type="ECO:0000313" key="2">
    <source>
        <dbReference type="Proteomes" id="UP000193862"/>
    </source>
</evidence>
<dbReference type="InterPro" id="IPR010349">
    <property type="entry name" value="Asparaginase_II"/>
</dbReference>
<dbReference type="EMBL" id="FWFS01000001">
    <property type="protein sequence ID" value="SLN14810.1"/>
    <property type="molecule type" value="Genomic_DNA"/>
</dbReference>
<keyword evidence="2" id="KW-1185">Reference proteome</keyword>
<dbReference type="AlphaFoldDB" id="A0A1Y5RDX3"/>
<reference evidence="1 2" key="1">
    <citation type="submission" date="2017-03" db="EMBL/GenBank/DDBJ databases">
        <authorList>
            <person name="Afonso C.L."/>
            <person name="Miller P.J."/>
            <person name="Scott M.A."/>
            <person name="Spackman E."/>
            <person name="Goraichik I."/>
            <person name="Dimitrov K.M."/>
            <person name="Suarez D.L."/>
            <person name="Swayne D.E."/>
        </authorList>
    </citation>
    <scope>NUCLEOTIDE SEQUENCE [LARGE SCALE GENOMIC DNA]</scope>
    <source>
        <strain evidence="1 2">CECT 8620</strain>
    </source>
</reference>
<dbReference type="OrthoDB" id="9780674at2"/>
<dbReference type="PANTHER" id="PTHR42110:SF1">
    <property type="entry name" value="L-ASPARAGINASE, PUTATIVE (AFU_ORTHOLOGUE AFUA_3G11890)-RELATED"/>
    <property type="match status" value="1"/>
</dbReference>
<proteinExistence type="predicted"/>
<dbReference type="Pfam" id="PF06089">
    <property type="entry name" value="Asparaginase_II"/>
    <property type="match status" value="1"/>
</dbReference>
<dbReference type="PANTHER" id="PTHR42110">
    <property type="entry name" value="L-ASPARAGINASE, PUTATIVE (AFU_ORTHOLOGUE AFUA_3G11890)-RELATED"/>
    <property type="match status" value="1"/>
</dbReference>
<evidence type="ECO:0000313" key="1">
    <source>
        <dbReference type="EMBL" id="SLN14810.1"/>
    </source>
</evidence>
<organism evidence="1 2">
    <name type="scientific">Aquimixticola soesokkakensis</name>
    <dbReference type="NCBI Taxonomy" id="1519096"/>
    <lineage>
        <taxon>Bacteria</taxon>
        <taxon>Pseudomonadati</taxon>
        <taxon>Pseudomonadota</taxon>
        <taxon>Alphaproteobacteria</taxon>
        <taxon>Rhodobacterales</taxon>
        <taxon>Paracoccaceae</taxon>
        <taxon>Aquimixticola</taxon>
    </lineage>
</organism>
<accession>A0A1Y5RDX3</accession>
<sequence>MAQPETLVEIWRGPFAESLHAGHAVVCDASGILASWGDPDTVILPRSSVKMIQALPFISSGAADAIGASEADVAFSCASHQGAAIHTRRAAAWLETLGYSEADLICGPQMPDDRAAKTALIKSDDSPCRLHNNCSGKHAGFLSYVKHTGASLDYVEPDHPLQRDILEAFETVTGVTSPGFGVDGCSAPNFATTIAGLGRAMAFYANAREDGPGYEAAAHRLARAMPAFPELVAGEGRACTELMMAGKGKVAIKTGAEGLFTAIWPQKGIGVGLKITDGGTRAAECAIATILVGIGALDGEHPAVRKRMNPRIANFAGIDTGEIKAAPALAGFTLA</sequence>
<dbReference type="RefSeq" id="WP_085834993.1">
    <property type="nucleotide sequence ID" value="NZ_FWFS01000001.1"/>
</dbReference>
<dbReference type="Proteomes" id="UP000193862">
    <property type="component" value="Unassembled WGS sequence"/>
</dbReference>
<protein>
    <submittedName>
        <fullName evidence="1">L-asparaginase II</fullName>
    </submittedName>
</protein>
<name>A0A1Y5RDX3_9RHOB</name>
<gene>
    <name evidence="1" type="ORF">AQS8620_00246</name>
</gene>